<organism evidence="2 3">
    <name type="scientific">Daphnia galeata</name>
    <dbReference type="NCBI Taxonomy" id="27404"/>
    <lineage>
        <taxon>Eukaryota</taxon>
        <taxon>Metazoa</taxon>
        <taxon>Ecdysozoa</taxon>
        <taxon>Arthropoda</taxon>
        <taxon>Crustacea</taxon>
        <taxon>Branchiopoda</taxon>
        <taxon>Diplostraca</taxon>
        <taxon>Cladocera</taxon>
        <taxon>Anomopoda</taxon>
        <taxon>Daphniidae</taxon>
        <taxon>Daphnia</taxon>
    </lineage>
</organism>
<dbReference type="GO" id="GO:0042721">
    <property type="term" value="C:TIM22 mitochondrial import inner membrane insertion complex"/>
    <property type="evidence" value="ECO:0007669"/>
    <property type="project" value="InterPro"/>
</dbReference>
<dbReference type="Pfam" id="PF10171">
    <property type="entry name" value="Tim29"/>
    <property type="match status" value="1"/>
</dbReference>
<gene>
    <name evidence="2" type="ORF">DGAL_LOCUS12738</name>
</gene>
<accession>A0A8J2WJN9</accession>
<dbReference type="OrthoDB" id="5970620at2759"/>
<dbReference type="AlphaFoldDB" id="A0A8J2WJN9"/>
<evidence type="ECO:0000313" key="2">
    <source>
        <dbReference type="EMBL" id="CAH0109266.1"/>
    </source>
</evidence>
<proteinExistence type="predicted"/>
<evidence type="ECO:0000313" key="3">
    <source>
        <dbReference type="Proteomes" id="UP000789390"/>
    </source>
</evidence>
<dbReference type="GO" id="GO:0045039">
    <property type="term" value="P:protein insertion into mitochondrial inner membrane"/>
    <property type="evidence" value="ECO:0007669"/>
    <property type="project" value="TreeGrafter"/>
</dbReference>
<dbReference type="InterPro" id="IPR019322">
    <property type="entry name" value="TIMM29"/>
</dbReference>
<reference evidence="2" key="1">
    <citation type="submission" date="2021-11" db="EMBL/GenBank/DDBJ databases">
        <authorList>
            <person name="Schell T."/>
        </authorList>
    </citation>
    <scope>NUCLEOTIDE SEQUENCE</scope>
    <source>
        <strain evidence="2">M5</strain>
    </source>
</reference>
<feature type="region of interest" description="Disordered" evidence="1">
    <location>
        <begin position="9"/>
        <end position="32"/>
    </location>
</feature>
<sequence>MFRFSRRIFGRKHGGKTKFSSSTSATPSSNNAVPIPPVPVVEKVSKLEQWKKFWTILYSDYKDVAVDTITGMKAKPRKAATYFTGIGCVLYAMETNPEARTYYEAMVKAADDAILVSEANLNPVTDKRLCLIRQSYNEGTVCCLNLGLFSLIWLGNYHQDCGIYPSQCKYLKPGIINFHKRIIDVGFLGQWWNIKWYMKEFDINPIEFTGLPTLMKNHYIKKLKHLCARVHSAEEDVMDYVRLALEAKLLQWRQEGMPEIPLLLRQNDNQSAQKRELKNHSKLLDLWRLWHQEVDSVSLEFNTSDLLQLMMEAEGLEWEPCEDILPLLRHGDDHQLNKELMSEVEGKLKQMQSSPEEMNIEEDTIKRLENEARINDGWPSRLSVN</sequence>
<dbReference type="PANTHER" id="PTHR21435:SF1">
    <property type="entry name" value="MITOCHONDRIAL IMPORT INNER MEMBRANE TRANSLOCASE SUBUNIT TIM29"/>
    <property type="match status" value="1"/>
</dbReference>
<dbReference type="PANTHER" id="PTHR21435">
    <property type="entry name" value="MITOCHONDRIAL IMPORT INNER MEMBRANE TRANSLOCASE SUBUNIT TIM29"/>
    <property type="match status" value="1"/>
</dbReference>
<protein>
    <submittedName>
        <fullName evidence="2">Uncharacterized protein</fullName>
    </submittedName>
</protein>
<feature type="compositionally biased region" description="Low complexity" evidence="1">
    <location>
        <begin position="20"/>
        <end position="32"/>
    </location>
</feature>
<keyword evidence="3" id="KW-1185">Reference proteome</keyword>
<evidence type="ECO:0000256" key="1">
    <source>
        <dbReference type="SAM" id="MobiDB-lite"/>
    </source>
</evidence>
<name>A0A8J2WJN9_9CRUS</name>
<comment type="caution">
    <text evidence="2">The sequence shown here is derived from an EMBL/GenBank/DDBJ whole genome shotgun (WGS) entry which is preliminary data.</text>
</comment>
<dbReference type="EMBL" id="CAKKLH010000292">
    <property type="protein sequence ID" value="CAH0109266.1"/>
    <property type="molecule type" value="Genomic_DNA"/>
</dbReference>
<dbReference type="Proteomes" id="UP000789390">
    <property type="component" value="Unassembled WGS sequence"/>
</dbReference>